<organism evidence="1 2">
    <name type="scientific">Favolaschia claudopus</name>
    <dbReference type="NCBI Taxonomy" id="2862362"/>
    <lineage>
        <taxon>Eukaryota</taxon>
        <taxon>Fungi</taxon>
        <taxon>Dikarya</taxon>
        <taxon>Basidiomycota</taxon>
        <taxon>Agaricomycotina</taxon>
        <taxon>Agaricomycetes</taxon>
        <taxon>Agaricomycetidae</taxon>
        <taxon>Agaricales</taxon>
        <taxon>Marasmiineae</taxon>
        <taxon>Mycenaceae</taxon>
        <taxon>Favolaschia</taxon>
    </lineage>
</organism>
<comment type="caution">
    <text evidence="1">The sequence shown here is derived from an EMBL/GenBank/DDBJ whole genome shotgun (WGS) entry which is preliminary data.</text>
</comment>
<evidence type="ECO:0000313" key="1">
    <source>
        <dbReference type="EMBL" id="KAK7019048.1"/>
    </source>
</evidence>
<evidence type="ECO:0000313" key="2">
    <source>
        <dbReference type="Proteomes" id="UP001362999"/>
    </source>
</evidence>
<name>A0AAW0B090_9AGAR</name>
<reference evidence="1 2" key="1">
    <citation type="journal article" date="2024" name="J Genomics">
        <title>Draft genome sequencing and assembly of Favolaschia claudopus CIRM-BRFM 2984 isolated from oak limbs.</title>
        <authorList>
            <person name="Navarro D."/>
            <person name="Drula E."/>
            <person name="Chaduli D."/>
            <person name="Cazenave R."/>
            <person name="Ahrendt S."/>
            <person name="Wang J."/>
            <person name="Lipzen A."/>
            <person name="Daum C."/>
            <person name="Barry K."/>
            <person name="Grigoriev I.V."/>
            <person name="Favel A."/>
            <person name="Rosso M.N."/>
            <person name="Martin F."/>
        </authorList>
    </citation>
    <scope>NUCLEOTIDE SEQUENCE [LARGE SCALE GENOMIC DNA]</scope>
    <source>
        <strain evidence="1 2">CIRM-BRFM 2984</strain>
    </source>
</reference>
<proteinExistence type="predicted"/>
<protein>
    <submittedName>
        <fullName evidence="1">Uncharacterized protein</fullName>
    </submittedName>
</protein>
<sequence length="442" mass="49162">MATADEKIANLRAAAHLPPDSADDPPLWTFDELPSAITDPTTELTAYISRLKAYWRPQSGLEIPEEWTRIILPPSNPTGPYIPLERWFPLSSISAILSTVSSELQHVPTTTLCNRYASSEYIGPLFPVRTPPEEVDSQTLTAMLDVLLCGEHPTTVFFRLALLLRGTYDCQLKLRPSHRLPRHFGHDIPSIDFGLVPEWQSLSEDMIRRSAKAPLCFSSPALAIGMLLQDVDGDSGTLTTKDLLYVARATQPHLEALLVARHHRYSEAAISALPPPCIFVIAFRDMTIFIIAQIANRDDTTYRYQSLIVDQLSFPPHFPGEGDGIVMRLRIIVALLTIRGHTDRLASLWDDLIWDPAIVDAELTTLREYTGVVTPNPSDYEDPEIAAWGDMLDHMKLTRGGEEVAVDVGPSSSDIGCSKKLVDSWLPETVYAENPPQLPFCT</sequence>
<dbReference type="EMBL" id="JAWWNJ010000045">
    <property type="protein sequence ID" value="KAK7019048.1"/>
    <property type="molecule type" value="Genomic_DNA"/>
</dbReference>
<dbReference type="Proteomes" id="UP001362999">
    <property type="component" value="Unassembled WGS sequence"/>
</dbReference>
<keyword evidence="2" id="KW-1185">Reference proteome</keyword>
<gene>
    <name evidence="1" type="ORF">R3P38DRAFT_1285650</name>
</gene>
<dbReference type="AlphaFoldDB" id="A0AAW0B090"/>
<accession>A0AAW0B090</accession>